<feature type="coiled-coil region" evidence="1">
    <location>
        <begin position="256"/>
        <end position="283"/>
    </location>
</feature>
<dbReference type="AlphaFoldDB" id="A0A7J6Q7D9"/>
<feature type="compositionally biased region" description="Polar residues" evidence="2">
    <location>
        <begin position="46"/>
        <end position="59"/>
    </location>
</feature>
<reference evidence="3 4" key="1">
    <citation type="submission" date="2020-04" db="EMBL/GenBank/DDBJ databases">
        <title>Perkinsus olseni comparative genomics.</title>
        <authorList>
            <person name="Bogema D.R."/>
        </authorList>
    </citation>
    <scope>NUCLEOTIDE SEQUENCE [LARGE SCALE GENOMIC DNA]</scope>
    <source>
        <strain evidence="3">ATCC PRA-205</strain>
    </source>
</reference>
<evidence type="ECO:0000313" key="4">
    <source>
        <dbReference type="Proteomes" id="UP000574390"/>
    </source>
</evidence>
<evidence type="ECO:0000313" key="3">
    <source>
        <dbReference type="EMBL" id="KAF4704062.1"/>
    </source>
</evidence>
<gene>
    <name evidence="3" type="ORF">FOZ62_012191</name>
</gene>
<feature type="region of interest" description="Disordered" evidence="2">
    <location>
        <begin position="125"/>
        <end position="156"/>
    </location>
</feature>
<accession>A0A7J6Q7D9</accession>
<feature type="region of interest" description="Disordered" evidence="2">
    <location>
        <begin position="306"/>
        <end position="328"/>
    </location>
</feature>
<name>A0A7J6Q7D9_PEROL</name>
<feature type="region of interest" description="Disordered" evidence="2">
    <location>
        <begin position="201"/>
        <end position="245"/>
    </location>
</feature>
<dbReference type="EMBL" id="JABANM010031743">
    <property type="protein sequence ID" value="KAF4704062.1"/>
    <property type="molecule type" value="Genomic_DNA"/>
</dbReference>
<feature type="region of interest" description="Disordered" evidence="2">
    <location>
        <begin position="35"/>
        <end position="59"/>
    </location>
</feature>
<comment type="caution">
    <text evidence="3">The sequence shown here is derived from an EMBL/GenBank/DDBJ whole genome shotgun (WGS) entry which is preliminary data.</text>
</comment>
<protein>
    <submittedName>
        <fullName evidence="3">Uncharacterized protein</fullName>
    </submittedName>
</protein>
<proteinExistence type="predicted"/>
<feature type="compositionally biased region" description="Basic and acidic residues" evidence="2">
    <location>
        <begin position="209"/>
        <end position="231"/>
    </location>
</feature>
<sequence>MSSFMQGKNGQGDIFAPLRKAAEKAKEFAQKLFNGTEASVEGPAGDSSQVDGGNNSSSSSFLEAKDIGYFLGIAGSVGSEDADTDAAERGLSMAQDGISKLDADIAAQKKMLATERAELEKEKEATAKINLDDADSATSVASSLPDTPQLDNTEDYSNALPSLSFLETHNGASTVAATSRARLSSWLQRFRAKLNKARAAAGLPDLPDEPPKKGVTDKEKAEPAVEGERAAKGSSSGGENKTGKKKASFLEWAPVNFAETEDRQKEKREVARLKEEFAESMQKVKDQSAALLAESKADLEANRNFKSKLETGDEPSTSSFVETSSYDPEKEAAAIKALNRRWEAEAEKLRNAPIGGPEEEELTTLMKTQRERDAKDDEKIKELKDQMHDDLKKLHKEIALATASTANEDFSSFLEAGHKNPESERAESLLNRVEDFVAHDEIKTKAELQALRNDAGDAVGSIPGVLAQIARRIVH</sequence>
<evidence type="ECO:0000256" key="1">
    <source>
        <dbReference type="SAM" id="Coils"/>
    </source>
</evidence>
<evidence type="ECO:0000256" key="2">
    <source>
        <dbReference type="SAM" id="MobiDB-lite"/>
    </source>
</evidence>
<feature type="compositionally biased region" description="Polar residues" evidence="2">
    <location>
        <begin position="144"/>
        <end position="156"/>
    </location>
</feature>
<keyword evidence="1" id="KW-0175">Coiled coil</keyword>
<dbReference type="Proteomes" id="UP000574390">
    <property type="component" value="Unassembled WGS sequence"/>
</dbReference>
<organism evidence="3 4">
    <name type="scientific">Perkinsus olseni</name>
    <name type="common">Perkinsus atlanticus</name>
    <dbReference type="NCBI Taxonomy" id="32597"/>
    <lineage>
        <taxon>Eukaryota</taxon>
        <taxon>Sar</taxon>
        <taxon>Alveolata</taxon>
        <taxon>Perkinsozoa</taxon>
        <taxon>Perkinsea</taxon>
        <taxon>Perkinsida</taxon>
        <taxon>Perkinsidae</taxon>
        <taxon>Perkinsus</taxon>
    </lineage>
</organism>
<feature type="compositionally biased region" description="Polar residues" evidence="2">
    <location>
        <begin position="314"/>
        <end position="326"/>
    </location>
</feature>